<evidence type="ECO:0000313" key="1">
    <source>
        <dbReference type="EMBL" id="OGC84861.1"/>
    </source>
</evidence>
<name>A0A1F4XT06_9BACT</name>
<sequence length="79" mass="9164">MQGKPSSAGPDINFEEKPLAVFLQYYNQNTPEQFPRATTESLQKFKAAHAELFKDTNEWTIDKHRKKLMDWLTSSCTVE</sequence>
<proteinExistence type="predicted"/>
<dbReference type="AlphaFoldDB" id="A0A1F4XT06"/>
<comment type="caution">
    <text evidence="1">The sequence shown here is derived from an EMBL/GenBank/DDBJ whole genome shotgun (WGS) entry which is preliminary data.</text>
</comment>
<protein>
    <submittedName>
        <fullName evidence="1">Uncharacterized protein</fullName>
    </submittedName>
</protein>
<reference evidence="1 2" key="1">
    <citation type="journal article" date="2016" name="Nat. Commun.">
        <title>Thousands of microbial genomes shed light on interconnected biogeochemical processes in an aquifer system.</title>
        <authorList>
            <person name="Anantharaman K."/>
            <person name="Brown C.T."/>
            <person name="Hug L.A."/>
            <person name="Sharon I."/>
            <person name="Castelle C.J."/>
            <person name="Probst A.J."/>
            <person name="Thomas B.C."/>
            <person name="Singh A."/>
            <person name="Wilkins M.J."/>
            <person name="Karaoz U."/>
            <person name="Brodie E.L."/>
            <person name="Williams K.H."/>
            <person name="Hubbard S.S."/>
            <person name="Banfield J.F."/>
        </authorList>
    </citation>
    <scope>NUCLEOTIDE SEQUENCE [LARGE SCALE GENOMIC DNA]</scope>
</reference>
<dbReference type="Proteomes" id="UP000178091">
    <property type="component" value="Unassembled WGS sequence"/>
</dbReference>
<evidence type="ECO:0000313" key="2">
    <source>
        <dbReference type="Proteomes" id="UP000178091"/>
    </source>
</evidence>
<gene>
    <name evidence="1" type="ORF">A3F55_00045</name>
</gene>
<dbReference type="EMBL" id="MEWW01000008">
    <property type="protein sequence ID" value="OGC84861.1"/>
    <property type="molecule type" value="Genomic_DNA"/>
</dbReference>
<organism evidence="1 2">
    <name type="scientific">Candidatus Adlerbacteria bacterium RIFCSPHIGHO2_12_FULL_53_18</name>
    <dbReference type="NCBI Taxonomy" id="1797242"/>
    <lineage>
        <taxon>Bacteria</taxon>
        <taxon>Candidatus Adleribacteriota</taxon>
    </lineage>
</organism>
<accession>A0A1F4XT06</accession>